<evidence type="ECO:0000313" key="2">
    <source>
        <dbReference type="Proteomes" id="UP000186230"/>
    </source>
</evidence>
<dbReference type="EMBL" id="CP016359">
    <property type="protein sequence ID" value="APU68147.1"/>
    <property type="molecule type" value="Genomic_DNA"/>
</dbReference>
<dbReference type="Proteomes" id="UP000186230">
    <property type="component" value="Chromosome"/>
</dbReference>
<protein>
    <submittedName>
        <fullName evidence="1">Uncharacterized protein</fullName>
    </submittedName>
</protein>
<evidence type="ECO:0000313" key="1">
    <source>
        <dbReference type="EMBL" id="APU68147.1"/>
    </source>
</evidence>
<name>A0A1L7I3G0_9FLAO</name>
<dbReference type="AlphaFoldDB" id="A0A1L7I3G0"/>
<reference evidence="1 2" key="1">
    <citation type="submission" date="2016-07" db="EMBL/GenBank/DDBJ databases">
        <title>Multi-omics approach to identify versatile polysaccharide utilization systems of a marine flavobacterium Gramella flava.</title>
        <authorList>
            <person name="Tang K."/>
        </authorList>
    </citation>
    <scope>NUCLEOTIDE SEQUENCE [LARGE SCALE GENOMIC DNA]</scope>
    <source>
        <strain evidence="1 2">JLT2011</strain>
    </source>
</reference>
<gene>
    <name evidence="1" type="ORF">GRFL_1423</name>
</gene>
<keyword evidence="2" id="KW-1185">Reference proteome</keyword>
<proteinExistence type="predicted"/>
<sequence length="57" mass="6424">MKKLVTIFANGFTRLEVIKANSLKSPEKNKYSKIGVFLILFILATSILSLQNSFFLS</sequence>
<accession>A0A1L7I3G0</accession>
<dbReference type="KEGG" id="gfl:GRFL_1423"/>
<organism evidence="1 2">
    <name type="scientific">Christiangramia flava JLT2011</name>
    <dbReference type="NCBI Taxonomy" id="1229726"/>
    <lineage>
        <taxon>Bacteria</taxon>
        <taxon>Pseudomonadati</taxon>
        <taxon>Bacteroidota</taxon>
        <taxon>Flavobacteriia</taxon>
        <taxon>Flavobacteriales</taxon>
        <taxon>Flavobacteriaceae</taxon>
        <taxon>Christiangramia</taxon>
    </lineage>
</organism>